<name>A0A4V1J033_ROZAC</name>
<accession>A0A4V1J033</accession>
<dbReference type="AlphaFoldDB" id="A0A4V1J033"/>
<reference evidence="2" key="1">
    <citation type="journal article" date="2018" name="Nat. Microbiol.">
        <title>Leveraging single-cell genomics to expand the fungal tree of life.</title>
        <authorList>
            <person name="Ahrendt S.R."/>
            <person name="Quandt C.A."/>
            <person name="Ciobanu D."/>
            <person name="Clum A."/>
            <person name="Salamov A."/>
            <person name="Andreopoulos B."/>
            <person name="Cheng J.F."/>
            <person name="Woyke T."/>
            <person name="Pelin A."/>
            <person name="Henrissat B."/>
            <person name="Reynolds N.K."/>
            <person name="Benny G.L."/>
            <person name="Smith M.E."/>
            <person name="James T.Y."/>
            <person name="Grigoriev I.V."/>
        </authorList>
    </citation>
    <scope>NUCLEOTIDE SEQUENCE [LARGE SCALE GENOMIC DNA]</scope>
    <source>
        <strain evidence="2">CSF55</strain>
    </source>
</reference>
<sequence>MSTRNTWQGAKLLTSSGLSKQDLRYWKTVVAFKAMKDDFLLYMALMRGNGYTGKAMRIDNINLPEEFANYTIPFLSPPNQVFPTWFDSDDVNVANLRRTRNNDVIDFAVDKLTNNGISTLMSGGECKDYKGPLGQEVVESILLRVPKDSKIHLVLTNDMQRSYYKIKSSKGKKRTKKTKLVTNQKFLEDHPHVNNGKIYKMTESGLESIK</sequence>
<protein>
    <submittedName>
        <fullName evidence="1">Uncharacterized protein</fullName>
    </submittedName>
</protein>
<proteinExistence type="predicted"/>
<organism evidence="1 2">
    <name type="scientific">Rozella allomycis (strain CSF55)</name>
    <dbReference type="NCBI Taxonomy" id="988480"/>
    <lineage>
        <taxon>Eukaryota</taxon>
        <taxon>Fungi</taxon>
        <taxon>Fungi incertae sedis</taxon>
        <taxon>Cryptomycota</taxon>
        <taxon>Cryptomycota incertae sedis</taxon>
        <taxon>Rozella</taxon>
    </lineage>
</organism>
<dbReference type="Proteomes" id="UP000281549">
    <property type="component" value="Unassembled WGS sequence"/>
</dbReference>
<dbReference type="EMBL" id="ML005103">
    <property type="protein sequence ID" value="RKP20159.1"/>
    <property type="molecule type" value="Genomic_DNA"/>
</dbReference>
<evidence type="ECO:0000313" key="2">
    <source>
        <dbReference type="Proteomes" id="UP000281549"/>
    </source>
</evidence>
<evidence type="ECO:0000313" key="1">
    <source>
        <dbReference type="EMBL" id="RKP20159.1"/>
    </source>
</evidence>
<gene>
    <name evidence="1" type="ORF">ROZALSC1DRAFT_21642</name>
</gene>